<dbReference type="Pfam" id="PF09523">
    <property type="entry name" value="DUF2390"/>
    <property type="match status" value="1"/>
</dbReference>
<dbReference type="Proteomes" id="UP000262073">
    <property type="component" value="Chromosome"/>
</dbReference>
<keyword evidence="2" id="KW-1185">Reference proteome</keyword>
<proteinExistence type="predicted"/>
<reference evidence="1 2" key="1">
    <citation type="submission" date="2018-08" db="EMBL/GenBank/DDBJ databases">
        <title>Salinimonas sediminis sp. nov., a piezophilic bacterium isolated from a deep-sea sediment sample from the New Britain Trench.</title>
        <authorList>
            <person name="Cao J."/>
        </authorList>
    </citation>
    <scope>NUCLEOTIDE SEQUENCE [LARGE SCALE GENOMIC DNA]</scope>
    <source>
        <strain evidence="1 2">N102</strain>
    </source>
</reference>
<evidence type="ECO:0000313" key="1">
    <source>
        <dbReference type="EMBL" id="AXR04993.1"/>
    </source>
</evidence>
<dbReference type="NCBIfam" id="TIGR02444">
    <property type="entry name" value="TIGR02444 family protein"/>
    <property type="match status" value="1"/>
</dbReference>
<protein>
    <submittedName>
        <fullName evidence="1">TIGR02444 family protein</fullName>
    </submittedName>
</protein>
<organism evidence="1 2">
    <name type="scientific">Salinimonas sediminis</name>
    <dbReference type="NCBI Taxonomy" id="2303538"/>
    <lineage>
        <taxon>Bacteria</taxon>
        <taxon>Pseudomonadati</taxon>
        <taxon>Pseudomonadota</taxon>
        <taxon>Gammaproteobacteria</taxon>
        <taxon>Alteromonadales</taxon>
        <taxon>Alteromonadaceae</taxon>
        <taxon>Alteromonas/Salinimonas group</taxon>
        <taxon>Salinimonas</taxon>
    </lineage>
</organism>
<gene>
    <name evidence="1" type="ORF">D0Y50_00585</name>
</gene>
<dbReference type="OrthoDB" id="5795846at2"/>
<dbReference type="InterPro" id="IPR012659">
    <property type="entry name" value="CHP02444"/>
</dbReference>
<accession>A0A346NHI6</accession>
<sequence length="176" mass="20153">MPSRRLKMQGRTMTQHNNLSTDAFWHYSTSLYQQPQAASLCLRLQDTAGVNVNMLLMLCWCLQEQQIVVLKQWQTLKAAIGHSEQLLVKHRLHRKAAKAPSHPEHHRYAELKQQELVLEAQQQEELVTVLNNLLVETSDIRGINASVVAFIHAYQLRDNEQAIADIRSLIKLALAD</sequence>
<dbReference type="AlphaFoldDB" id="A0A346NHI6"/>
<evidence type="ECO:0000313" key="2">
    <source>
        <dbReference type="Proteomes" id="UP000262073"/>
    </source>
</evidence>
<name>A0A346NHI6_9ALTE</name>
<dbReference type="EMBL" id="CP031769">
    <property type="protein sequence ID" value="AXR04993.1"/>
    <property type="molecule type" value="Genomic_DNA"/>
</dbReference>
<dbReference type="KEGG" id="salm:D0Y50_00585"/>